<gene>
    <name evidence="2" type="ORF">UFOVP119_20</name>
</gene>
<evidence type="ECO:0000259" key="1">
    <source>
        <dbReference type="Pfam" id="PF09588"/>
    </source>
</evidence>
<protein>
    <recommendedName>
        <fullName evidence="1">YqaJ viral recombinase domain-containing protein</fullName>
    </recommendedName>
</protein>
<proteinExistence type="predicted"/>
<reference evidence="2" key="1">
    <citation type="submission" date="2020-04" db="EMBL/GenBank/DDBJ databases">
        <authorList>
            <person name="Chiriac C."/>
            <person name="Salcher M."/>
            <person name="Ghai R."/>
            <person name="Kavagutti S V."/>
        </authorList>
    </citation>
    <scope>NUCLEOTIDE SEQUENCE</scope>
</reference>
<sequence length="338" mass="37913">MGSVSVSSEAEWLSIREANIGGSDVASLFYRWRYPDGTEAVHHLFDRPPEGSQILECLSSFKTGYRLWQEKAGRLQPENLDNVERVQAGVFLEPALTAWANKKWEWKLRNVHRYLTHPIIKGWGASLDCEVHEPGMPPVEFKNVDGWIFRDEWVVMEGEILMPPLKYELQLQHQIGAAKADHGWVVACVGGNQLMRGRIDRHEGTQEKIANAVSAFWASIANNVEPVWLADYEAVAEVYSHGSADLATDLTGDEELSVLCNSYLTQKKELGELEMIVDNIKAQIGARIGEATKVKAAGFRLGWPVIDRPEKEIPARIQKALVYRGALNVRPNKEESGV</sequence>
<dbReference type="InterPro" id="IPR019080">
    <property type="entry name" value="YqaJ_viral_recombinase"/>
</dbReference>
<dbReference type="Pfam" id="PF09588">
    <property type="entry name" value="YqaJ"/>
    <property type="match status" value="1"/>
</dbReference>
<dbReference type="Gene3D" id="3.90.320.10">
    <property type="match status" value="1"/>
</dbReference>
<feature type="domain" description="YqaJ viral recombinase" evidence="1">
    <location>
        <begin position="54"/>
        <end position="178"/>
    </location>
</feature>
<dbReference type="SUPFAM" id="SSF52980">
    <property type="entry name" value="Restriction endonuclease-like"/>
    <property type="match status" value="1"/>
</dbReference>
<dbReference type="EMBL" id="LR796238">
    <property type="protein sequence ID" value="CAB4130396.1"/>
    <property type="molecule type" value="Genomic_DNA"/>
</dbReference>
<evidence type="ECO:0000313" key="2">
    <source>
        <dbReference type="EMBL" id="CAB4130396.1"/>
    </source>
</evidence>
<name>A0A6J5LAX3_9CAUD</name>
<dbReference type="InterPro" id="IPR011604">
    <property type="entry name" value="PDDEXK-like_dom_sf"/>
</dbReference>
<accession>A0A6J5LAX3</accession>
<dbReference type="InterPro" id="IPR011335">
    <property type="entry name" value="Restrct_endonuc-II-like"/>
</dbReference>
<organism evidence="2">
    <name type="scientific">uncultured Caudovirales phage</name>
    <dbReference type="NCBI Taxonomy" id="2100421"/>
    <lineage>
        <taxon>Viruses</taxon>
        <taxon>Duplodnaviria</taxon>
        <taxon>Heunggongvirae</taxon>
        <taxon>Uroviricota</taxon>
        <taxon>Caudoviricetes</taxon>
        <taxon>Peduoviridae</taxon>
        <taxon>Maltschvirus</taxon>
        <taxon>Maltschvirus maltsch</taxon>
    </lineage>
</organism>